<keyword evidence="6" id="KW-0067">ATP-binding</keyword>
<dbReference type="InterPro" id="IPR015943">
    <property type="entry name" value="WD40/YVTN_repeat-like_dom_sf"/>
</dbReference>
<dbReference type="GO" id="GO:0005886">
    <property type="term" value="C:plasma membrane"/>
    <property type="evidence" value="ECO:0007669"/>
    <property type="project" value="TreeGrafter"/>
</dbReference>
<evidence type="ECO:0000256" key="9">
    <source>
        <dbReference type="ARBA" id="ARBA00051243"/>
    </source>
</evidence>
<evidence type="ECO:0000256" key="7">
    <source>
        <dbReference type="ARBA" id="ARBA00023136"/>
    </source>
</evidence>
<keyword evidence="3" id="KW-0808">Transferase</keyword>
<dbReference type="SMART" id="SM00219">
    <property type="entry name" value="TyrKc"/>
    <property type="match status" value="1"/>
</dbReference>
<accession>A0A914Z7U9</accession>
<reference evidence="13" key="1">
    <citation type="submission" date="2022-11" db="UniProtKB">
        <authorList>
            <consortium name="WormBaseParasite"/>
        </authorList>
    </citation>
    <scope>IDENTIFICATION</scope>
</reference>
<dbReference type="InterPro" id="IPR020635">
    <property type="entry name" value="Tyr_kinase_cat_dom"/>
</dbReference>
<evidence type="ECO:0000256" key="3">
    <source>
        <dbReference type="ARBA" id="ARBA00022679"/>
    </source>
</evidence>
<comment type="subcellular location">
    <subcellularLocation>
        <location evidence="1">Endomembrane system</location>
    </subcellularLocation>
</comment>
<dbReference type="PROSITE" id="PS50011">
    <property type="entry name" value="PROTEIN_KINASE_DOM"/>
    <property type="match status" value="1"/>
</dbReference>
<dbReference type="Gene3D" id="2.130.10.10">
    <property type="entry name" value="YVTN repeat-like/Quinoprotein amine dehydrogenase"/>
    <property type="match status" value="1"/>
</dbReference>
<dbReference type="GO" id="GO:0043235">
    <property type="term" value="C:receptor complex"/>
    <property type="evidence" value="ECO:0007669"/>
    <property type="project" value="TreeGrafter"/>
</dbReference>
<dbReference type="GO" id="GO:0016477">
    <property type="term" value="P:cell migration"/>
    <property type="evidence" value="ECO:0007669"/>
    <property type="project" value="TreeGrafter"/>
</dbReference>
<name>A0A914Z7U9_9BILA</name>
<feature type="domain" description="Protein kinase" evidence="11">
    <location>
        <begin position="451"/>
        <end position="715"/>
    </location>
</feature>
<dbReference type="InterPro" id="IPR011009">
    <property type="entry name" value="Kinase-like_dom_sf"/>
</dbReference>
<dbReference type="InterPro" id="IPR050122">
    <property type="entry name" value="RTK"/>
</dbReference>
<evidence type="ECO:0000256" key="10">
    <source>
        <dbReference type="SAM" id="Phobius"/>
    </source>
</evidence>
<keyword evidence="10" id="KW-0812">Transmembrane</keyword>
<dbReference type="WBParaSite" id="PSU_v2.g8765.t1">
    <property type="protein sequence ID" value="PSU_v2.g8765.t1"/>
    <property type="gene ID" value="PSU_v2.g8765"/>
</dbReference>
<dbReference type="CDD" id="cd00192">
    <property type="entry name" value="PTKc"/>
    <property type="match status" value="1"/>
</dbReference>
<evidence type="ECO:0000256" key="2">
    <source>
        <dbReference type="ARBA" id="ARBA00011902"/>
    </source>
</evidence>
<dbReference type="PANTHER" id="PTHR24416">
    <property type="entry name" value="TYROSINE-PROTEIN KINASE RECEPTOR"/>
    <property type="match status" value="1"/>
</dbReference>
<evidence type="ECO:0000313" key="12">
    <source>
        <dbReference type="Proteomes" id="UP000887577"/>
    </source>
</evidence>
<sequence length="760" mass="86446">MKMLCYVCFNDNEESSCNSLKLPYLEDISLKRQFIEIAASLVDDKIFLRCVYATNGSSIDVFEPSGKYQYERVKTTEDLIGLMSEHTVVAAFSTSTHTYFVGSAKRADLALKGSNDGSDFDSTRKNSEIRITRICNNDHTNLLDSRIDLVLSCDNIDYQDIENAVENYATAASYLPDNQKLLVAMRNGKTNSTICEYNFTQIQERFDETWNSCQNTVSGKDTEHLLLDPKKFDNALMWRPARAGAHMLEFIKAKNQLLFVDPRTDNTINFVQLSCKELYHTCQNISWDDPLNCGFCVNPDGTGIVMNKNKLLCSTGNILENVCPPVIKYFNINNGGILIEGMDFKKLQKMYIKVCEEQCIVDAHEDAYIRCNVQDINEKRCNLTIIGALNQYPAFALRKAYDSTGVTPTTQNTGSNENKSSRLWRYLIYVLAVAFLLALIIGVYCLIKCKTPKKKIQDRGNSAVVHLGHFIEDLNKPTEFIQVAIKTARSDSSMQFEDFKKEIQIMKNCKHENIVKFIGWTHELDSIYIVTEFMGGGNVHSYLKDGQNRPTIGQCFSYISQILEGMAYLSHRHIIHRDLATRNCLLNSTYEIVKISDFGLSRKSDMNYEYLSHHDIGLPFRWIPLEALYKRIFSTKGDVWSFAVVVWELFQRGAVPYSGLDMTGVREFLSSGMRLHRPEYCPEELYALMLSCWDEDPDKRPSFETLKVHVIDILFQYTATNPEQVQSEYERPTSSAVSSAAPTFSIRQTSISGNTATTAL</sequence>
<keyword evidence="12" id="KW-1185">Reference proteome</keyword>
<dbReference type="AlphaFoldDB" id="A0A914Z7U9"/>
<keyword evidence="8" id="KW-0829">Tyrosine-protein kinase</keyword>
<dbReference type="GO" id="GO:0004714">
    <property type="term" value="F:transmembrane receptor protein tyrosine kinase activity"/>
    <property type="evidence" value="ECO:0007669"/>
    <property type="project" value="UniProtKB-EC"/>
</dbReference>
<feature type="transmembrane region" description="Helical" evidence="10">
    <location>
        <begin position="426"/>
        <end position="447"/>
    </location>
</feature>
<evidence type="ECO:0000256" key="8">
    <source>
        <dbReference type="ARBA" id="ARBA00023137"/>
    </source>
</evidence>
<dbReference type="Proteomes" id="UP000887577">
    <property type="component" value="Unplaced"/>
</dbReference>
<evidence type="ECO:0000256" key="1">
    <source>
        <dbReference type="ARBA" id="ARBA00004308"/>
    </source>
</evidence>
<evidence type="ECO:0000259" key="11">
    <source>
        <dbReference type="PROSITE" id="PS50011"/>
    </source>
</evidence>
<proteinExistence type="predicted"/>
<keyword evidence="10" id="KW-1133">Transmembrane helix</keyword>
<protein>
    <recommendedName>
        <fullName evidence="2">receptor protein-tyrosine kinase</fullName>
        <ecNumber evidence="2">2.7.10.1</ecNumber>
    </recommendedName>
</protein>
<dbReference type="EC" id="2.7.10.1" evidence="2"/>
<dbReference type="InterPro" id="IPR036352">
    <property type="entry name" value="Semap_dom_sf"/>
</dbReference>
<dbReference type="InterPro" id="IPR008266">
    <property type="entry name" value="Tyr_kinase_AS"/>
</dbReference>
<comment type="catalytic activity">
    <reaction evidence="9">
        <text>L-tyrosyl-[protein] + ATP = O-phospho-L-tyrosyl-[protein] + ADP + H(+)</text>
        <dbReference type="Rhea" id="RHEA:10596"/>
        <dbReference type="Rhea" id="RHEA-COMP:10136"/>
        <dbReference type="Rhea" id="RHEA-COMP:20101"/>
        <dbReference type="ChEBI" id="CHEBI:15378"/>
        <dbReference type="ChEBI" id="CHEBI:30616"/>
        <dbReference type="ChEBI" id="CHEBI:46858"/>
        <dbReference type="ChEBI" id="CHEBI:61978"/>
        <dbReference type="ChEBI" id="CHEBI:456216"/>
        <dbReference type="EC" id="2.7.10.1"/>
    </reaction>
</comment>
<dbReference type="GO" id="GO:0048680">
    <property type="term" value="P:positive regulation of axon regeneration"/>
    <property type="evidence" value="ECO:0007669"/>
    <property type="project" value="UniProtKB-ARBA"/>
</dbReference>
<dbReference type="InterPro" id="IPR001245">
    <property type="entry name" value="Ser-Thr/Tyr_kinase_cat_dom"/>
</dbReference>
<keyword evidence="4" id="KW-0547">Nucleotide-binding</keyword>
<dbReference type="FunFam" id="1.10.510.10:FF:001512">
    <property type="entry name" value="Receptor tyrosine-protein kinase erbB-2"/>
    <property type="match status" value="1"/>
</dbReference>
<keyword evidence="7 10" id="KW-0472">Membrane</keyword>
<dbReference type="Pfam" id="PF07714">
    <property type="entry name" value="PK_Tyr_Ser-Thr"/>
    <property type="match status" value="1"/>
</dbReference>
<dbReference type="PANTHER" id="PTHR24416:SF564">
    <property type="entry name" value="MACROPHAGE-STIMULATING PROTEIN RECEPTOR"/>
    <property type="match status" value="1"/>
</dbReference>
<dbReference type="GO" id="GO:0007169">
    <property type="term" value="P:cell surface receptor protein tyrosine kinase signaling pathway"/>
    <property type="evidence" value="ECO:0007669"/>
    <property type="project" value="TreeGrafter"/>
</dbReference>
<dbReference type="Gene3D" id="1.10.510.10">
    <property type="entry name" value="Transferase(Phosphotransferase) domain 1"/>
    <property type="match status" value="1"/>
</dbReference>
<organism evidence="12 13">
    <name type="scientific">Panagrolaimus superbus</name>
    <dbReference type="NCBI Taxonomy" id="310955"/>
    <lineage>
        <taxon>Eukaryota</taxon>
        <taxon>Metazoa</taxon>
        <taxon>Ecdysozoa</taxon>
        <taxon>Nematoda</taxon>
        <taxon>Chromadorea</taxon>
        <taxon>Rhabditida</taxon>
        <taxon>Tylenchina</taxon>
        <taxon>Panagrolaimomorpha</taxon>
        <taxon>Panagrolaimoidea</taxon>
        <taxon>Panagrolaimidae</taxon>
        <taxon>Panagrolaimus</taxon>
    </lineage>
</organism>
<dbReference type="GO" id="GO:0005524">
    <property type="term" value="F:ATP binding"/>
    <property type="evidence" value="ECO:0007669"/>
    <property type="project" value="UniProtKB-KW"/>
</dbReference>
<evidence type="ECO:0000256" key="4">
    <source>
        <dbReference type="ARBA" id="ARBA00022741"/>
    </source>
</evidence>
<dbReference type="PRINTS" id="PR00109">
    <property type="entry name" value="TYRKINASE"/>
</dbReference>
<dbReference type="SUPFAM" id="SSF56112">
    <property type="entry name" value="Protein kinase-like (PK-like)"/>
    <property type="match status" value="1"/>
</dbReference>
<dbReference type="SUPFAM" id="SSF101912">
    <property type="entry name" value="Sema domain"/>
    <property type="match status" value="1"/>
</dbReference>
<dbReference type="GO" id="GO:0012505">
    <property type="term" value="C:endomembrane system"/>
    <property type="evidence" value="ECO:0007669"/>
    <property type="project" value="UniProtKB-SubCell"/>
</dbReference>
<evidence type="ECO:0000256" key="5">
    <source>
        <dbReference type="ARBA" id="ARBA00022777"/>
    </source>
</evidence>
<dbReference type="InterPro" id="IPR000719">
    <property type="entry name" value="Prot_kinase_dom"/>
</dbReference>
<dbReference type="GO" id="GO:0061564">
    <property type="term" value="P:axon development"/>
    <property type="evidence" value="ECO:0007669"/>
    <property type="project" value="UniProtKB-ARBA"/>
</dbReference>
<evidence type="ECO:0000313" key="13">
    <source>
        <dbReference type="WBParaSite" id="PSU_v2.g8765.t1"/>
    </source>
</evidence>
<dbReference type="PROSITE" id="PS00109">
    <property type="entry name" value="PROTEIN_KINASE_TYR"/>
    <property type="match status" value="1"/>
</dbReference>
<evidence type="ECO:0000256" key="6">
    <source>
        <dbReference type="ARBA" id="ARBA00022840"/>
    </source>
</evidence>
<keyword evidence="5" id="KW-0418">Kinase</keyword>